<evidence type="ECO:0000313" key="1">
    <source>
        <dbReference type="EMBL" id="KRR18083.1"/>
    </source>
</evidence>
<reference evidence="1 2" key="1">
    <citation type="submission" date="2014-03" db="EMBL/GenBank/DDBJ databases">
        <title>Bradyrhizobium valentinum sp. nov., isolated from effective nodules of Lupinus mariae-josephae, a lupine endemic of basic-lime soils in Eastern Spain.</title>
        <authorList>
            <person name="Duran D."/>
            <person name="Rey L."/>
            <person name="Navarro A."/>
            <person name="Busquets A."/>
            <person name="Imperial J."/>
            <person name="Ruiz-Argueso T."/>
        </authorList>
    </citation>
    <scope>NUCLEOTIDE SEQUENCE [LARGE SCALE GENOMIC DNA]</scope>
    <source>
        <strain evidence="1 2">CCBAU 23086</strain>
    </source>
</reference>
<protein>
    <submittedName>
        <fullName evidence="1">Uncharacterized protein</fullName>
    </submittedName>
</protein>
<evidence type="ECO:0000313" key="2">
    <source>
        <dbReference type="Proteomes" id="UP000051660"/>
    </source>
</evidence>
<name>A0A0R3MKX7_9BRAD</name>
<dbReference type="AlphaFoldDB" id="A0A0R3MKX7"/>
<accession>A0A0R3MKX7</accession>
<proteinExistence type="predicted"/>
<dbReference type="Proteomes" id="UP000051660">
    <property type="component" value="Unassembled WGS sequence"/>
</dbReference>
<dbReference type="EMBL" id="LLYB01000111">
    <property type="protein sequence ID" value="KRR18083.1"/>
    <property type="molecule type" value="Genomic_DNA"/>
</dbReference>
<sequence length="73" mass="8811">MFLMPNLWTGSQWKVTNKGVETIDNRYFIEKSRVHDDEGGQWTWEDQMDEKGWVDMADFRRALAFARTKWPKK</sequence>
<organism evidence="1 2">
    <name type="scientific">Bradyrhizobium lablabi</name>
    <dbReference type="NCBI Taxonomy" id="722472"/>
    <lineage>
        <taxon>Bacteria</taxon>
        <taxon>Pseudomonadati</taxon>
        <taxon>Pseudomonadota</taxon>
        <taxon>Alphaproteobacteria</taxon>
        <taxon>Hyphomicrobiales</taxon>
        <taxon>Nitrobacteraceae</taxon>
        <taxon>Bradyrhizobium</taxon>
    </lineage>
</organism>
<comment type="caution">
    <text evidence="1">The sequence shown here is derived from an EMBL/GenBank/DDBJ whole genome shotgun (WGS) entry which is preliminary data.</text>
</comment>
<gene>
    <name evidence="1" type="ORF">CQ14_41335</name>
</gene>